<gene>
    <name evidence="1" type="ORF">DHETER_LOCUS15569</name>
</gene>
<evidence type="ECO:0000313" key="1">
    <source>
        <dbReference type="EMBL" id="CAG8766145.1"/>
    </source>
</evidence>
<evidence type="ECO:0000313" key="2">
    <source>
        <dbReference type="Proteomes" id="UP000789702"/>
    </source>
</evidence>
<comment type="caution">
    <text evidence="1">The sequence shown here is derived from an EMBL/GenBank/DDBJ whole genome shotgun (WGS) entry which is preliminary data.</text>
</comment>
<accession>A0ACA9QVI3</accession>
<keyword evidence="2" id="KW-1185">Reference proteome</keyword>
<name>A0ACA9QVI3_9GLOM</name>
<protein>
    <submittedName>
        <fullName evidence="1">9167_t:CDS:1</fullName>
    </submittedName>
</protein>
<organism evidence="1 2">
    <name type="scientific">Dentiscutata heterogama</name>
    <dbReference type="NCBI Taxonomy" id="1316150"/>
    <lineage>
        <taxon>Eukaryota</taxon>
        <taxon>Fungi</taxon>
        <taxon>Fungi incertae sedis</taxon>
        <taxon>Mucoromycota</taxon>
        <taxon>Glomeromycotina</taxon>
        <taxon>Glomeromycetes</taxon>
        <taxon>Diversisporales</taxon>
        <taxon>Gigasporaceae</taxon>
        <taxon>Dentiscutata</taxon>
    </lineage>
</organism>
<proteinExistence type="predicted"/>
<feature type="non-terminal residue" evidence="1">
    <location>
        <position position="1"/>
    </location>
</feature>
<dbReference type="Proteomes" id="UP000789702">
    <property type="component" value="Unassembled WGS sequence"/>
</dbReference>
<feature type="non-terminal residue" evidence="1">
    <location>
        <position position="86"/>
    </location>
</feature>
<sequence>KLKSYKYLNCVLFTSAFLYYTTLEKINVERLLILKNTELNMNNNLVTNFDSLDIDNNFGNNDNKLFNKDFNDNSCDANLVNNNSCE</sequence>
<dbReference type="EMBL" id="CAJVPU010053999">
    <property type="protein sequence ID" value="CAG8766145.1"/>
    <property type="molecule type" value="Genomic_DNA"/>
</dbReference>
<reference evidence="1" key="1">
    <citation type="submission" date="2021-06" db="EMBL/GenBank/DDBJ databases">
        <authorList>
            <person name="Kallberg Y."/>
            <person name="Tangrot J."/>
            <person name="Rosling A."/>
        </authorList>
    </citation>
    <scope>NUCLEOTIDE SEQUENCE</scope>
    <source>
        <strain evidence="1">IL203A</strain>
    </source>
</reference>